<dbReference type="InterPro" id="IPR002523">
    <property type="entry name" value="MgTranspt_CorA/ZnTranspt_ZntB"/>
</dbReference>
<accession>A0AAN6PFM1</accession>
<dbReference type="Gene3D" id="1.20.58.340">
    <property type="entry name" value="Magnesium transport protein CorA, transmembrane region"/>
    <property type="match status" value="1"/>
</dbReference>
<evidence type="ECO:0000256" key="1">
    <source>
        <dbReference type="ARBA" id="ARBA00004141"/>
    </source>
</evidence>
<protein>
    <submittedName>
        <fullName evidence="6">Uncharacterized protein</fullName>
    </submittedName>
</protein>
<evidence type="ECO:0000256" key="5">
    <source>
        <dbReference type="SAM" id="Phobius"/>
    </source>
</evidence>
<dbReference type="EMBL" id="MU854386">
    <property type="protein sequence ID" value="KAK4040038.1"/>
    <property type="molecule type" value="Genomic_DNA"/>
</dbReference>
<proteinExistence type="predicted"/>
<dbReference type="InterPro" id="IPR045863">
    <property type="entry name" value="CorA_TM1_TM2"/>
</dbReference>
<dbReference type="AlphaFoldDB" id="A0AAN6PFM1"/>
<dbReference type="Pfam" id="PF01544">
    <property type="entry name" value="CorA"/>
    <property type="match status" value="1"/>
</dbReference>
<comment type="caution">
    <text evidence="6">The sequence shown here is derived from an EMBL/GenBank/DDBJ whole genome shotgun (WGS) entry which is preliminary data.</text>
</comment>
<sequence length="271" mass="30605">MRDDSLAHSKLYFQLLQLLRIIPLWIRETRYDLEKLRNDCSGSIFNPIPSLNHQPFLATAGIVRQNWDEVLGRFQVLETELQRRIDAKTDEIRGLRDGLFSASGLQEAHKATSMNRYIIIFTTVTIFYLPPAFVTAVFSMDLLHDEKLAFLKSTYAATIVTASVVTYIVAFGLVLFVDRRKVVPYLIGRPQSLVPAFLLSGKGTAPSGMPTEITEKAWLENGQSGPWSGFLAAPAPTPRQRRKTGRFWSRQPWEMVYGLAANIAENNSEAR</sequence>
<feature type="transmembrane region" description="Helical" evidence="5">
    <location>
        <begin position="155"/>
        <end position="177"/>
    </location>
</feature>
<name>A0AAN6PFM1_9PEZI</name>
<keyword evidence="7" id="KW-1185">Reference proteome</keyword>
<evidence type="ECO:0000256" key="4">
    <source>
        <dbReference type="ARBA" id="ARBA00023136"/>
    </source>
</evidence>
<evidence type="ECO:0000313" key="6">
    <source>
        <dbReference type="EMBL" id="KAK4040038.1"/>
    </source>
</evidence>
<dbReference type="Proteomes" id="UP001303115">
    <property type="component" value="Unassembled WGS sequence"/>
</dbReference>
<evidence type="ECO:0000313" key="7">
    <source>
        <dbReference type="Proteomes" id="UP001303115"/>
    </source>
</evidence>
<dbReference type="SUPFAM" id="SSF144083">
    <property type="entry name" value="Magnesium transport protein CorA, transmembrane region"/>
    <property type="match status" value="1"/>
</dbReference>
<organism evidence="6 7">
    <name type="scientific">Parachaetomium inaequale</name>
    <dbReference type="NCBI Taxonomy" id="2588326"/>
    <lineage>
        <taxon>Eukaryota</taxon>
        <taxon>Fungi</taxon>
        <taxon>Dikarya</taxon>
        <taxon>Ascomycota</taxon>
        <taxon>Pezizomycotina</taxon>
        <taxon>Sordariomycetes</taxon>
        <taxon>Sordariomycetidae</taxon>
        <taxon>Sordariales</taxon>
        <taxon>Chaetomiaceae</taxon>
        <taxon>Parachaetomium</taxon>
    </lineage>
</organism>
<dbReference type="GO" id="GO:0016020">
    <property type="term" value="C:membrane"/>
    <property type="evidence" value="ECO:0007669"/>
    <property type="project" value="UniProtKB-SubCell"/>
</dbReference>
<keyword evidence="2 5" id="KW-0812">Transmembrane</keyword>
<gene>
    <name evidence="6" type="ORF">C8A01DRAFT_46610</name>
</gene>
<feature type="transmembrane region" description="Helical" evidence="5">
    <location>
        <begin position="117"/>
        <end position="143"/>
    </location>
</feature>
<evidence type="ECO:0000256" key="2">
    <source>
        <dbReference type="ARBA" id="ARBA00022692"/>
    </source>
</evidence>
<keyword evidence="3 5" id="KW-1133">Transmembrane helix</keyword>
<evidence type="ECO:0000256" key="3">
    <source>
        <dbReference type="ARBA" id="ARBA00022989"/>
    </source>
</evidence>
<keyword evidence="4 5" id="KW-0472">Membrane</keyword>
<reference evidence="7" key="1">
    <citation type="journal article" date="2023" name="Mol. Phylogenet. Evol.">
        <title>Genome-scale phylogeny and comparative genomics of the fungal order Sordariales.</title>
        <authorList>
            <person name="Hensen N."/>
            <person name="Bonometti L."/>
            <person name="Westerberg I."/>
            <person name="Brannstrom I.O."/>
            <person name="Guillou S."/>
            <person name="Cros-Aarteil S."/>
            <person name="Calhoun S."/>
            <person name="Haridas S."/>
            <person name="Kuo A."/>
            <person name="Mondo S."/>
            <person name="Pangilinan J."/>
            <person name="Riley R."/>
            <person name="LaButti K."/>
            <person name="Andreopoulos B."/>
            <person name="Lipzen A."/>
            <person name="Chen C."/>
            <person name="Yan M."/>
            <person name="Daum C."/>
            <person name="Ng V."/>
            <person name="Clum A."/>
            <person name="Steindorff A."/>
            <person name="Ohm R.A."/>
            <person name="Martin F."/>
            <person name="Silar P."/>
            <person name="Natvig D.O."/>
            <person name="Lalanne C."/>
            <person name="Gautier V."/>
            <person name="Ament-Velasquez S.L."/>
            <person name="Kruys A."/>
            <person name="Hutchinson M.I."/>
            <person name="Powell A.J."/>
            <person name="Barry K."/>
            <person name="Miller A.N."/>
            <person name="Grigoriev I.V."/>
            <person name="Debuchy R."/>
            <person name="Gladieux P."/>
            <person name="Hiltunen Thoren M."/>
            <person name="Johannesson H."/>
        </authorList>
    </citation>
    <scope>NUCLEOTIDE SEQUENCE [LARGE SCALE GENOMIC DNA]</scope>
    <source>
        <strain evidence="7">CBS 284.82</strain>
    </source>
</reference>
<dbReference type="GO" id="GO:0046873">
    <property type="term" value="F:metal ion transmembrane transporter activity"/>
    <property type="evidence" value="ECO:0007669"/>
    <property type="project" value="InterPro"/>
</dbReference>
<comment type="subcellular location">
    <subcellularLocation>
        <location evidence="1">Membrane</location>
        <topology evidence="1">Multi-pass membrane protein</topology>
    </subcellularLocation>
</comment>